<dbReference type="Proteomes" id="UP000028602">
    <property type="component" value="Unassembled WGS sequence"/>
</dbReference>
<accession>A0A085JE69</accession>
<dbReference type="Pfam" id="PF10709">
    <property type="entry name" value="DUF2511"/>
    <property type="match status" value="1"/>
</dbReference>
<feature type="signal peptide" evidence="1">
    <location>
        <begin position="1"/>
        <end position="18"/>
    </location>
</feature>
<evidence type="ECO:0000313" key="2">
    <source>
        <dbReference type="EMBL" id="KFD18765.1"/>
    </source>
</evidence>
<dbReference type="AlphaFoldDB" id="A0A085JE69"/>
<dbReference type="OrthoDB" id="6519165at2"/>
<keyword evidence="3" id="KW-1185">Reference proteome</keyword>
<dbReference type="RefSeq" id="WP_025903002.1">
    <property type="nucleotide sequence ID" value="NZ_ATMJ01000017.1"/>
</dbReference>
<proteinExistence type="predicted"/>
<comment type="caution">
    <text evidence="2">The sequence shown here is derived from an EMBL/GenBank/DDBJ whole genome shotgun (WGS) entry which is preliminary data.</text>
</comment>
<evidence type="ECO:0000256" key="1">
    <source>
        <dbReference type="SAM" id="SignalP"/>
    </source>
</evidence>
<dbReference type="EMBL" id="JMPR01000035">
    <property type="protein sequence ID" value="KFD18765.1"/>
    <property type="molecule type" value="Genomic_DNA"/>
</dbReference>
<dbReference type="eggNOG" id="ENOG5032TXR">
    <property type="taxonomic scope" value="Bacteria"/>
</dbReference>
<organism evidence="2 3">
    <name type="scientific">Tatumella ptyseos ATCC 33301</name>
    <dbReference type="NCBI Taxonomy" id="1005995"/>
    <lineage>
        <taxon>Bacteria</taxon>
        <taxon>Pseudomonadati</taxon>
        <taxon>Pseudomonadota</taxon>
        <taxon>Gammaproteobacteria</taxon>
        <taxon>Enterobacterales</taxon>
        <taxon>Erwiniaceae</taxon>
        <taxon>Tatumella</taxon>
    </lineage>
</organism>
<keyword evidence="1" id="KW-0732">Signal</keyword>
<name>A0A085JE69_9GAMM</name>
<reference evidence="2 3" key="1">
    <citation type="submission" date="2014-05" db="EMBL/GenBank/DDBJ databases">
        <title>ATOL: Assembling a taxonomically balanced genome-scale reconstruction of the evolutionary history of the Enterobacteriaceae.</title>
        <authorList>
            <person name="Plunkett G.III."/>
            <person name="Neeno-Eckwall E.C."/>
            <person name="Glasner J.D."/>
            <person name="Perna N.T."/>
        </authorList>
    </citation>
    <scope>NUCLEOTIDE SEQUENCE [LARGE SCALE GENOMIC DNA]</scope>
    <source>
        <strain evidence="2 3">ATCC 33301</strain>
    </source>
</reference>
<evidence type="ECO:0000313" key="3">
    <source>
        <dbReference type="Proteomes" id="UP000028602"/>
    </source>
</evidence>
<protein>
    <submittedName>
        <fullName evidence="2">Putative periplasmic/exported protein</fullName>
    </submittedName>
</protein>
<dbReference type="InterPro" id="IPR019648">
    <property type="entry name" value="YebY"/>
</dbReference>
<feature type="chain" id="PRO_5001793555" evidence="1">
    <location>
        <begin position="19"/>
        <end position="112"/>
    </location>
</feature>
<sequence length="112" mass="12130">MKKQLPWLLLALSTPVLATQVITVSRFETGKANWPLNREEIMLTCEKDGALFAINPSTLMNYPLNAKAEQKVSQGLASGESIAPLVLDDKAHSGQKMSLQPLIDKASGLCGH</sequence>
<gene>
    <name evidence="2" type="ORF">GTPT_2063</name>
</gene>